<reference evidence="1 2" key="1">
    <citation type="submission" date="2019-01" db="EMBL/GenBank/DDBJ databases">
        <title>Draft genome sequence of Cellulomonas takizawaensis strain TKZ-21.</title>
        <authorList>
            <person name="Yamamura H."/>
            <person name="Hayashi T."/>
            <person name="Hamada M."/>
            <person name="Serisawa Y."/>
            <person name="Matsuyama K."/>
            <person name="Nakagawa Y."/>
            <person name="Otoguro M."/>
            <person name="Yanagida F."/>
            <person name="Hayakawa M."/>
        </authorList>
    </citation>
    <scope>NUCLEOTIDE SEQUENCE [LARGE SCALE GENOMIC DNA]</scope>
    <source>
        <strain evidence="1 2">NBRC12680</strain>
    </source>
</reference>
<dbReference type="AlphaFoldDB" id="A0A402DSL2"/>
<proteinExistence type="predicted"/>
<gene>
    <name evidence="1" type="ORF">CBZ_21510</name>
</gene>
<dbReference type="Proteomes" id="UP000289954">
    <property type="component" value="Unassembled WGS sequence"/>
</dbReference>
<comment type="caution">
    <text evidence="1">The sequence shown here is derived from an EMBL/GenBank/DDBJ whole genome shotgun (WGS) entry which is preliminary data.</text>
</comment>
<keyword evidence="2" id="KW-1185">Reference proteome</keyword>
<evidence type="ECO:0000313" key="1">
    <source>
        <dbReference type="EMBL" id="GCE77095.1"/>
    </source>
</evidence>
<dbReference type="OrthoDB" id="5197415at2"/>
<evidence type="ECO:0000313" key="2">
    <source>
        <dbReference type="Proteomes" id="UP000289954"/>
    </source>
</evidence>
<dbReference type="EMBL" id="BIMR01000170">
    <property type="protein sequence ID" value="GCE77095.1"/>
    <property type="molecule type" value="Genomic_DNA"/>
</dbReference>
<protein>
    <submittedName>
        <fullName evidence="1">Uncharacterized protein</fullName>
    </submittedName>
</protein>
<organism evidence="1 2">
    <name type="scientific">Cellulomonas biazotea</name>
    <dbReference type="NCBI Taxonomy" id="1709"/>
    <lineage>
        <taxon>Bacteria</taxon>
        <taxon>Bacillati</taxon>
        <taxon>Actinomycetota</taxon>
        <taxon>Actinomycetes</taxon>
        <taxon>Micrococcales</taxon>
        <taxon>Cellulomonadaceae</taxon>
        <taxon>Cellulomonas</taxon>
    </lineage>
</organism>
<name>A0A402DSL2_9CELL</name>
<sequence length="131" mass="14884">MTRHDPTPVDARLASKVVRRVGRRLTGRERDGVRVAMVFHYGAVTLDPKHLVVWLLLDGRPSDELPEWLAVTPTLLPSLRPESVDYEWLLALRTEICDAFRDAGWPDPDGVDVLVDSAERVKAHGGWNYFR</sequence>
<dbReference type="RefSeq" id="WP_130781698.1">
    <property type="nucleotide sequence ID" value="NZ_BIMR01000170.1"/>
</dbReference>
<accession>A0A402DSL2</accession>